<dbReference type="SUPFAM" id="SSF51126">
    <property type="entry name" value="Pectin lyase-like"/>
    <property type="match status" value="1"/>
</dbReference>
<name>A0ABV3ZJ77_9BACT</name>
<dbReference type="Proteomes" id="UP001560573">
    <property type="component" value="Unassembled WGS sequence"/>
</dbReference>
<dbReference type="RefSeq" id="WP_369330611.1">
    <property type="nucleotide sequence ID" value="NZ_JAULBC010000005.1"/>
</dbReference>
<proteinExistence type="predicted"/>
<dbReference type="PROSITE" id="PS51257">
    <property type="entry name" value="PROKAR_LIPOPROTEIN"/>
    <property type="match status" value="1"/>
</dbReference>
<dbReference type="EMBL" id="JAULBC010000005">
    <property type="protein sequence ID" value="MEX6689204.1"/>
    <property type="molecule type" value="Genomic_DNA"/>
</dbReference>
<protein>
    <recommendedName>
        <fullName evidence="3">T9SS C-terminal target domain-containing protein</fullName>
    </recommendedName>
</protein>
<comment type="caution">
    <text evidence="1">The sequence shown here is derived from an EMBL/GenBank/DDBJ whole genome shotgun (WGS) entry which is preliminary data.</text>
</comment>
<organism evidence="1 2">
    <name type="scientific">Danxiaibacter flavus</name>
    <dbReference type="NCBI Taxonomy" id="3049108"/>
    <lineage>
        <taxon>Bacteria</taxon>
        <taxon>Pseudomonadati</taxon>
        <taxon>Bacteroidota</taxon>
        <taxon>Chitinophagia</taxon>
        <taxon>Chitinophagales</taxon>
        <taxon>Chitinophagaceae</taxon>
        <taxon>Danxiaibacter</taxon>
    </lineage>
</organism>
<dbReference type="InterPro" id="IPR011050">
    <property type="entry name" value="Pectin_lyase_fold/virulence"/>
</dbReference>
<evidence type="ECO:0000313" key="1">
    <source>
        <dbReference type="EMBL" id="MEX6689204.1"/>
    </source>
</evidence>
<keyword evidence="2" id="KW-1185">Reference proteome</keyword>
<evidence type="ECO:0000313" key="2">
    <source>
        <dbReference type="Proteomes" id="UP001560573"/>
    </source>
</evidence>
<gene>
    <name evidence="1" type="ORF">QTN47_16970</name>
</gene>
<sequence>MKRRFFQLCGASAILLTACSKNEDVSVTRPDPVAGSYIQDGDTLNSLNGSNGRSIKGTLKQSGTYYLYSGAGDAVINAGDTLMIQSGVKVLVIGPSTGPTAIGTQGHAPGIVVKGSLYSIGTKAAPVLFTVADASLKSDPAKDPQSPQTDPAFKGYWGGIQGAAGSGDIIIKWTRIEYTGGLGPANDPYRPNVSRYSIYMQNPNASFVLEDSWLYGSVNDMVRIAGGKFEIFRNTFEKAGLTAGECVNVKSGSIGDIAYNLVVGGTGNAFKSANAGGLSPQANASMFNNTIISTGYRQQKVGEGGSLDFENGGRGNCYNNLLVNCAFGLAIMGSGSSVPAADTANVKYGYTYNYGDKTTITAQFLPAGYITKQQPGDINGGNTTTPGANNPLFVNYPLPVAANFNFIANDFVGSYDFHLQSKSPAIGKAFTGFQPFAVVKDDAVYGVTEITQPGKDIGAFQSDHSGNQH</sequence>
<accession>A0ABV3ZJ77</accession>
<reference evidence="1 2" key="1">
    <citation type="submission" date="2023-07" db="EMBL/GenBank/DDBJ databases">
        <authorList>
            <person name="Lian W.-H."/>
        </authorList>
    </citation>
    <scope>NUCLEOTIDE SEQUENCE [LARGE SCALE GENOMIC DNA]</scope>
    <source>
        <strain evidence="1 2">SYSU DXS3180</strain>
    </source>
</reference>
<evidence type="ECO:0008006" key="3">
    <source>
        <dbReference type="Google" id="ProtNLM"/>
    </source>
</evidence>